<protein>
    <submittedName>
        <fullName evidence="2">Uncharacterized protein</fullName>
    </submittedName>
</protein>
<evidence type="ECO:0000256" key="1">
    <source>
        <dbReference type="SAM" id="Phobius"/>
    </source>
</evidence>
<proteinExistence type="predicted"/>
<reference evidence="2" key="1">
    <citation type="journal article" date="2021" name="Proc. Natl. Acad. Sci. U.S.A.">
        <title>A Catalog of Tens of Thousands of Viruses from Human Metagenomes Reveals Hidden Associations with Chronic Diseases.</title>
        <authorList>
            <person name="Tisza M.J."/>
            <person name="Buck C.B."/>
        </authorList>
    </citation>
    <scope>NUCLEOTIDE SEQUENCE</scope>
    <source>
        <strain evidence="2">CtM7c3</strain>
    </source>
</reference>
<keyword evidence="1" id="KW-1133">Transmembrane helix</keyword>
<name>A0A8S5M094_9CAUD</name>
<feature type="transmembrane region" description="Helical" evidence="1">
    <location>
        <begin position="20"/>
        <end position="44"/>
    </location>
</feature>
<sequence length="86" mass="9235">MLSKGSITPRLHQTKPSRFYGLGGFLLYFFGFPGNSELIVISYLQSFCRVGNSKGNVAIQNGNDFGNGKNGKLPTFSIAASPSAMI</sequence>
<accession>A0A8S5M094</accession>
<keyword evidence="1" id="KW-0472">Membrane</keyword>
<organism evidence="2">
    <name type="scientific">Siphoviridae sp. ctM7c3</name>
    <dbReference type="NCBI Taxonomy" id="2826257"/>
    <lineage>
        <taxon>Viruses</taxon>
        <taxon>Duplodnaviria</taxon>
        <taxon>Heunggongvirae</taxon>
        <taxon>Uroviricota</taxon>
        <taxon>Caudoviricetes</taxon>
    </lineage>
</organism>
<keyword evidence="1" id="KW-0812">Transmembrane</keyword>
<evidence type="ECO:0000313" key="2">
    <source>
        <dbReference type="EMBL" id="DAD75552.1"/>
    </source>
</evidence>
<dbReference type="EMBL" id="BK014785">
    <property type="protein sequence ID" value="DAD75552.1"/>
    <property type="molecule type" value="Genomic_DNA"/>
</dbReference>